<sequence>MSLFSAVYGTFDVIISSFIHLPYPTANASIKQQTVIVTGANTGLGLEASRHLVRLGVDKLIMGVRNLQKGEDAKRDILASTKRKESCIEVWLLDMDSSDSVKTFASRAASLPRLDAVLANAGILTPTFSTVADNERTIATNVVSTFLLCMLVLPKLRQSAEQFGIVPRFVIPNSALHYMASLKELDVKEGEIFKTLNDPKTADMGGRYPLSKLLVIYAVRELADRTKSSQKPPVIINTPNPSYCKSGLVRDVDMGFSARMMERILARSTEMGSRALVHGLLSGAESNGQYLSNCHVQTPASSVTNSKGKRIQKSFFNELIEKLENIAPGIMSDV</sequence>
<dbReference type="Proteomes" id="UP000315522">
    <property type="component" value="Unassembled WGS sequence"/>
</dbReference>
<organism evidence="2 3">
    <name type="scientific">Lachnellula willkommii</name>
    <dbReference type="NCBI Taxonomy" id="215461"/>
    <lineage>
        <taxon>Eukaryota</taxon>
        <taxon>Fungi</taxon>
        <taxon>Dikarya</taxon>
        <taxon>Ascomycota</taxon>
        <taxon>Pezizomycotina</taxon>
        <taxon>Leotiomycetes</taxon>
        <taxon>Helotiales</taxon>
        <taxon>Lachnaceae</taxon>
        <taxon>Lachnellula</taxon>
    </lineage>
</organism>
<dbReference type="Gene3D" id="3.40.50.720">
    <property type="entry name" value="NAD(P)-binding Rossmann-like Domain"/>
    <property type="match status" value="1"/>
</dbReference>
<gene>
    <name evidence="2" type="primary">sol3_1</name>
    <name evidence="2" type="ORF">LAWI1_G007204</name>
</gene>
<dbReference type="InterPro" id="IPR036291">
    <property type="entry name" value="NAD(P)-bd_dom_sf"/>
</dbReference>
<accession>A0A559MGP4</accession>
<dbReference type="EMBL" id="QGML01000382">
    <property type="protein sequence ID" value="TVY92135.1"/>
    <property type="molecule type" value="Genomic_DNA"/>
</dbReference>
<proteinExistence type="predicted"/>
<dbReference type="InterPro" id="IPR002347">
    <property type="entry name" value="SDR_fam"/>
</dbReference>
<evidence type="ECO:0000313" key="2">
    <source>
        <dbReference type="EMBL" id="TVY92135.1"/>
    </source>
</evidence>
<protein>
    <submittedName>
        <fullName evidence="2">Short chain dehydrogenase</fullName>
    </submittedName>
</protein>
<dbReference type="AlphaFoldDB" id="A0A559MGP4"/>
<reference evidence="2 3" key="1">
    <citation type="submission" date="2018-05" db="EMBL/GenBank/DDBJ databases">
        <title>Genome sequencing and assembly of the regulated plant pathogen Lachnellula willkommii and related sister species for the development of diagnostic species identification markers.</title>
        <authorList>
            <person name="Giroux E."/>
            <person name="Bilodeau G."/>
        </authorList>
    </citation>
    <scope>NUCLEOTIDE SEQUENCE [LARGE SCALE GENOMIC DNA]</scope>
    <source>
        <strain evidence="2 3">CBS 172.35</strain>
    </source>
</reference>
<dbReference type="PRINTS" id="PR00081">
    <property type="entry name" value="GDHRDH"/>
</dbReference>
<comment type="caution">
    <text evidence="2">The sequence shown here is derived from an EMBL/GenBank/DDBJ whole genome shotgun (WGS) entry which is preliminary data.</text>
</comment>
<dbReference type="PANTHER" id="PTHR43157:SF31">
    <property type="entry name" value="PHOSPHATIDYLINOSITOL-GLYCAN BIOSYNTHESIS CLASS F PROTEIN"/>
    <property type="match status" value="1"/>
</dbReference>
<dbReference type="GO" id="GO:0016491">
    <property type="term" value="F:oxidoreductase activity"/>
    <property type="evidence" value="ECO:0007669"/>
    <property type="project" value="UniProtKB-KW"/>
</dbReference>
<evidence type="ECO:0000313" key="3">
    <source>
        <dbReference type="Proteomes" id="UP000315522"/>
    </source>
</evidence>
<keyword evidence="1" id="KW-0560">Oxidoreductase</keyword>
<evidence type="ECO:0000256" key="1">
    <source>
        <dbReference type="ARBA" id="ARBA00023002"/>
    </source>
</evidence>
<dbReference type="SUPFAM" id="SSF51735">
    <property type="entry name" value="NAD(P)-binding Rossmann-fold domains"/>
    <property type="match status" value="1"/>
</dbReference>
<keyword evidence="3" id="KW-1185">Reference proteome</keyword>
<dbReference type="Pfam" id="PF00106">
    <property type="entry name" value="adh_short"/>
    <property type="match status" value="1"/>
</dbReference>
<dbReference type="PANTHER" id="PTHR43157">
    <property type="entry name" value="PHOSPHATIDYLINOSITOL-GLYCAN BIOSYNTHESIS CLASS F PROTEIN-RELATED"/>
    <property type="match status" value="1"/>
</dbReference>
<name>A0A559MGP4_9HELO</name>